<proteinExistence type="predicted"/>
<protein>
    <submittedName>
        <fullName evidence="1">SPOR domain-containing protein</fullName>
    </submittedName>
</protein>
<reference evidence="1 2" key="1">
    <citation type="submission" date="2024-06" db="EMBL/GenBank/DDBJ databases">
        <title>The Natural Products Discovery Center: Release of the First 8490 Sequenced Strains for Exploring Actinobacteria Biosynthetic Diversity.</title>
        <authorList>
            <person name="Kalkreuter E."/>
            <person name="Kautsar S.A."/>
            <person name="Yang D."/>
            <person name="Bader C.D."/>
            <person name="Teijaro C.N."/>
            <person name="Fluegel L."/>
            <person name="Davis C.M."/>
            <person name="Simpson J.R."/>
            <person name="Lauterbach L."/>
            <person name="Steele A.D."/>
            <person name="Gui C."/>
            <person name="Meng S."/>
            <person name="Li G."/>
            <person name="Viehrig K."/>
            <person name="Ye F."/>
            <person name="Su P."/>
            <person name="Kiefer A.F."/>
            <person name="Nichols A."/>
            <person name="Cepeda A.J."/>
            <person name="Yan W."/>
            <person name="Fan B."/>
            <person name="Jiang Y."/>
            <person name="Adhikari A."/>
            <person name="Zheng C.-J."/>
            <person name="Schuster L."/>
            <person name="Cowan T.M."/>
            <person name="Smanski M.J."/>
            <person name="Chevrette M.G."/>
            <person name="De Carvalho L.P.S."/>
            <person name="Shen B."/>
        </authorList>
    </citation>
    <scope>NUCLEOTIDE SEQUENCE [LARGE SCALE GENOMIC DNA]</scope>
    <source>
        <strain evidence="1 2">NPDC048946</strain>
    </source>
</reference>
<keyword evidence="2" id="KW-1185">Reference proteome</keyword>
<comment type="caution">
    <text evidence="1">The sequence shown here is derived from an EMBL/GenBank/DDBJ whole genome shotgun (WGS) entry which is preliminary data.</text>
</comment>
<sequence length="58" mass="6862">MDTPVRWQVWRQDDNGARFLIASYDTEDEARARLAAVEATGGHHKQLYWMNRSDRNVR</sequence>
<accession>A0ABV3DIS4</accession>
<organism evidence="1 2">
    <name type="scientific">Streptodolium elevatio</name>
    <dbReference type="NCBI Taxonomy" id="3157996"/>
    <lineage>
        <taxon>Bacteria</taxon>
        <taxon>Bacillati</taxon>
        <taxon>Actinomycetota</taxon>
        <taxon>Actinomycetes</taxon>
        <taxon>Kitasatosporales</taxon>
        <taxon>Streptomycetaceae</taxon>
        <taxon>Streptodolium</taxon>
    </lineage>
</organism>
<dbReference type="EMBL" id="JBEZFP010000036">
    <property type="protein sequence ID" value="MEU8135099.1"/>
    <property type="molecule type" value="Genomic_DNA"/>
</dbReference>
<dbReference type="Proteomes" id="UP001551482">
    <property type="component" value="Unassembled WGS sequence"/>
</dbReference>
<dbReference type="RefSeq" id="WP_358354417.1">
    <property type="nucleotide sequence ID" value="NZ_JBEZFP010000036.1"/>
</dbReference>
<evidence type="ECO:0000313" key="1">
    <source>
        <dbReference type="EMBL" id="MEU8135099.1"/>
    </source>
</evidence>
<evidence type="ECO:0000313" key="2">
    <source>
        <dbReference type="Proteomes" id="UP001551482"/>
    </source>
</evidence>
<gene>
    <name evidence="1" type="ORF">AB0C36_16470</name>
</gene>
<name>A0ABV3DIS4_9ACTN</name>